<comment type="catalytic activity">
    <reaction evidence="9">
        <text>L-tyrosyl-[protein] + ATP = O-phospho-L-tyrosyl-[protein] + ADP + H(+)</text>
        <dbReference type="Rhea" id="RHEA:10596"/>
        <dbReference type="Rhea" id="RHEA-COMP:10136"/>
        <dbReference type="Rhea" id="RHEA-COMP:20101"/>
        <dbReference type="ChEBI" id="CHEBI:15378"/>
        <dbReference type="ChEBI" id="CHEBI:30616"/>
        <dbReference type="ChEBI" id="CHEBI:46858"/>
        <dbReference type="ChEBI" id="CHEBI:61978"/>
        <dbReference type="ChEBI" id="CHEBI:456216"/>
        <dbReference type="EC" id="2.7.10.2"/>
    </reaction>
</comment>
<protein>
    <recommendedName>
        <fullName evidence="3">non-specific protein-tyrosine kinase</fullName>
        <ecNumber evidence="3">2.7.10.2</ecNumber>
    </recommendedName>
</protein>
<dbReference type="Pfam" id="PF13807">
    <property type="entry name" value="GNVR"/>
    <property type="match status" value="1"/>
</dbReference>
<evidence type="ECO:0000256" key="10">
    <source>
        <dbReference type="SAM" id="Coils"/>
    </source>
</evidence>
<comment type="similarity">
    <text evidence="2">Belongs to the etk/wzc family.</text>
</comment>
<feature type="domain" description="Tyrosine-protein kinase G-rich" evidence="13">
    <location>
        <begin position="453"/>
        <end position="530"/>
    </location>
</feature>
<dbReference type="InterPro" id="IPR050445">
    <property type="entry name" value="Bact_polysacc_biosynth/exp"/>
</dbReference>
<keyword evidence="11" id="KW-0812">Transmembrane</keyword>
<evidence type="ECO:0000256" key="7">
    <source>
        <dbReference type="ARBA" id="ARBA00022840"/>
    </source>
</evidence>
<keyword evidence="4 14" id="KW-0808">Transferase</keyword>
<keyword evidence="6 14" id="KW-0418">Kinase</keyword>
<evidence type="ECO:0000313" key="14">
    <source>
        <dbReference type="EMBL" id="EKB48622.1"/>
    </source>
</evidence>
<dbReference type="PATRIC" id="fig|1225176.3.peg.2962"/>
<dbReference type="SUPFAM" id="SSF52540">
    <property type="entry name" value="P-loop containing nucleoside triphosphate hydrolases"/>
    <property type="match status" value="1"/>
</dbReference>
<evidence type="ECO:0000256" key="9">
    <source>
        <dbReference type="ARBA" id="ARBA00051245"/>
    </source>
</evidence>
<dbReference type="InterPro" id="IPR025669">
    <property type="entry name" value="AAA_dom"/>
</dbReference>
<evidence type="ECO:0000256" key="6">
    <source>
        <dbReference type="ARBA" id="ARBA00022777"/>
    </source>
</evidence>
<proteinExistence type="inferred from homology"/>
<keyword evidence="11" id="KW-1133">Transmembrane helix</keyword>
<feature type="transmembrane region" description="Helical" evidence="11">
    <location>
        <begin position="34"/>
        <end position="51"/>
    </location>
</feature>
<evidence type="ECO:0000256" key="2">
    <source>
        <dbReference type="ARBA" id="ARBA00008883"/>
    </source>
</evidence>
<dbReference type="GO" id="GO:0042802">
    <property type="term" value="F:identical protein binding"/>
    <property type="evidence" value="ECO:0007669"/>
    <property type="project" value="UniProtKB-ARBA"/>
</dbReference>
<keyword evidence="10" id="KW-0175">Coiled coil</keyword>
<keyword evidence="5" id="KW-0547">Nucleotide-binding</keyword>
<dbReference type="InterPro" id="IPR005702">
    <property type="entry name" value="Wzc-like_C"/>
</dbReference>
<dbReference type="AlphaFoldDB" id="K1L8X0"/>
<dbReference type="PANTHER" id="PTHR32309:SF13">
    <property type="entry name" value="FERRIC ENTEROBACTIN TRANSPORT PROTEIN FEPE"/>
    <property type="match status" value="1"/>
</dbReference>
<evidence type="ECO:0000259" key="12">
    <source>
        <dbReference type="Pfam" id="PF13614"/>
    </source>
</evidence>
<keyword evidence="7" id="KW-0067">ATP-binding</keyword>
<evidence type="ECO:0000256" key="1">
    <source>
        <dbReference type="ARBA" id="ARBA00007316"/>
    </source>
</evidence>
<name>K1L8X0_CECL9</name>
<dbReference type="Proteomes" id="UP000004478">
    <property type="component" value="Unassembled WGS sequence"/>
</dbReference>
<gene>
    <name evidence="14" type="primary">ptk_2</name>
    <name evidence="14" type="ORF">B879_02780</name>
</gene>
<comment type="similarity">
    <text evidence="1">Belongs to the CpsD/CapB family.</text>
</comment>
<organism evidence="14 15">
    <name type="scientific">Cecembia lonarensis (strain CCUG 58316 / KCTC 22772 / LW9)</name>
    <dbReference type="NCBI Taxonomy" id="1225176"/>
    <lineage>
        <taxon>Bacteria</taxon>
        <taxon>Pseudomonadati</taxon>
        <taxon>Bacteroidota</taxon>
        <taxon>Cytophagia</taxon>
        <taxon>Cytophagales</taxon>
        <taxon>Cyclobacteriaceae</taxon>
        <taxon>Cecembia</taxon>
    </lineage>
</organism>
<dbReference type="OrthoDB" id="9794577at2"/>
<evidence type="ECO:0000256" key="5">
    <source>
        <dbReference type="ARBA" id="ARBA00022741"/>
    </source>
</evidence>
<dbReference type="InterPro" id="IPR032807">
    <property type="entry name" value="GNVR"/>
</dbReference>
<dbReference type="CDD" id="cd05387">
    <property type="entry name" value="BY-kinase"/>
    <property type="match status" value="1"/>
</dbReference>
<dbReference type="Gene3D" id="3.40.50.300">
    <property type="entry name" value="P-loop containing nucleotide triphosphate hydrolases"/>
    <property type="match status" value="1"/>
</dbReference>
<accession>K1L8X0</accession>
<keyword evidence="11" id="KW-0472">Membrane</keyword>
<sequence>MNPNTTNHSPQQTFQEEDDLHQIKDLARRYLRNWYWVGLSLFVFLAGAFLINRYTPKVYRSTAQFFVKEEDSGMNLFDQRFFGYNSELDMTNQMIILRSRPIAELALNKLDFQVEYYLEGYIAKAELYPTAPILVEVDWRHPQLINGEIQVQWSDRNGFRLTFPDEQYSLTQANDPAVNKIDRPKPEITQYAFGEWIETPYMRIKVNLTSGEDIGKILVKLRDKQGLINQYAGAVNITPVEKFASILQLSTDSYNSKKGTDYLNALMEAYLENELGQKNRTASNTINFIDEQLAGLSDTLSFIENRLETFRSANRIYDISNQGSSVFGRLADLDRELAQEKLKREYYRNLQNYLVKEDYNEIIVPSGLGIDDPILNNLIKNLLELQNQKASLMTTQREASPAVREVNRKLQDLNNSIRELLVNVDENAAFLINDLQRRISQIDLEFSRLPAKEQNLLRIQREFSFSEGIYSFLAQKRAEAAITKASNTPNNKIIEFARTLPSAVTPRPMRNYALALSLGLLIPFLFVLGKVYLTDKVKDIKELERKAQAPILASVAFRKLYDELVVFADKNSGITEAFRSLRANMNFVLPKDQSSVILVTSNTSGEGKTFCSMNLASVYSLAGKKTILIGTDLRKPKIAKEFALKNDKGLSNYLSGQQAEWQTLIKGTDYENLDVLLSGPIPPNPSELIGNGKMPVLLEALKKEYDIIILDTPPIGMVSETLEMFPLADAVFFVVRFDYTLKSGIDHINHLKTSQKLQNAYIIFNAVDEKEMQYNYGYGYGYGYGYNDSQPKANLLKTLMNKWF</sequence>
<feature type="domain" description="AAA" evidence="12">
    <location>
        <begin position="596"/>
        <end position="754"/>
    </location>
</feature>
<dbReference type="EMBL" id="AMGM01000047">
    <property type="protein sequence ID" value="EKB48622.1"/>
    <property type="molecule type" value="Genomic_DNA"/>
</dbReference>
<dbReference type="Pfam" id="PF13614">
    <property type="entry name" value="AAA_31"/>
    <property type="match status" value="1"/>
</dbReference>
<dbReference type="GO" id="GO:0005524">
    <property type="term" value="F:ATP binding"/>
    <property type="evidence" value="ECO:0007669"/>
    <property type="project" value="UniProtKB-KW"/>
</dbReference>
<evidence type="ECO:0000313" key="15">
    <source>
        <dbReference type="Proteomes" id="UP000004478"/>
    </source>
</evidence>
<evidence type="ECO:0000256" key="8">
    <source>
        <dbReference type="ARBA" id="ARBA00023137"/>
    </source>
</evidence>
<reference evidence="14 15" key="1">
    <citation type="journal article" date="2012" name="J. Bacteriol.">
        <title>Draft Genome Sequence of Cecembia lonarensis Strain LW9T, Isolated from Lonar Lake, a Haloalkaline Lake in India.</title>
        <authorList>
            <person name="Shivaji S."/>
            <person name="Ara S."/>
            <person name="Singh A."/>
            <person name="Pinnaka A.K."/>
        </authorList>
    </citation>
    <scope>NUCLEOTIDE SEQUENCE [LARGE SCALE GENOMIC DNA]</scope>
    <source>
        <strain evidence="14 15">LW9</strain>
    </source>
</reference>
<dbReference type="NCBIfam" id="TIGR01007">
    <property type="entry name" value="eps_fam"/>
    <property type="match status" value="1"/>
</dbReference>
<comment type="caution">
    <text evidence="14">The sequence shown here is derived from an EMBL/GenBank/DDBJ whole genome shotgun (WGS) entry which is preliminary data.</text>
</comment>
<dbReference type="InterPro" id="IPR027417">
    <property type="entry name" value="P-loop_NTPase"/>
</dbReference>
<dbReference type="GO" id="GO:0005886">
    <property type="term" value="C:plasma membrane"/>
    <property type="evidence" value="ECO:0007669"/>
    <property type="project" value="UniProtKB-ARBA"/>
</dbReference>
<keyword evidence="8" id="KW-0829">Tyrosine-protein kinase</keyword>
<evidence type="ECO:0000259" key="13">
    <source>
        <dbReference type="Pfam" id="PF13807"/>
    </source>
</evidence>
<evidence type="ECO:0000256" key="4">
    <source>
        <dbReference type="ARBA" id="ARBA00022679"/>
    </source>
</evidence>
<dbReference type="EC" id="2.7.10.2" evidence="3"/>
<evidence type="ECO:0000256" key="11">
    <source>
        <dbReference type="SAM" id="Phobius"/>
    </source>
</evidence>
<keyword evidence="15" id="KW-1185">Reference proteome</keyword>
<dbReference type="PANTHER" id="PTHR32309">
    <property type="entry name" value="TYROSINE-PROTEIN KINASE"/>
    <property type="match status" value="1"/>
</dbReference>
<dbReference type="FunFam" id="3.40.50.300:FF:000527">
    <property type="entry name" value="Tyrosine-protein kinase etk"/>
    <property type="match status" value="1"/>
</dbReference>
<dbReference type="GO" id="GO:0004715">
    <property type="term" value="F:non-membrane spanning protein tyrosine kinase activity"/>
    <property type="evidence" value="ECO:0007669"/>
    <property type="project" value="UniProtKB-EC"/>
</dbReference>
<evidence type="ECO:0000256" key="3">
    <source>
        <dbReference type="ARBA" id="ARBA00011903"/>
    </source>
</evidence>
<feature type="coiled-coil region" evidence="10">
    <location>
        <begin position="375"/>
        <end position="423"/>
    </location>
</feature>
<dbReference type="RefSeq" id="WP_009185802.1">
    <property type="nucleotide sequence ID" value="NZ_AMGM01000047.1"/>
</dbReference>